<dbReference type="PANTHER" id="PTHR45737">
    <property type="entry name" value="VON WILLEBRAND FACTOR A DOMAIN-CONTAINING PROTEIN 5A"/>
    <property type="match status" value="1"/>
</dbReference>
<name>A0A226DZH1_FOLCA</name>
<dbReference type="SUPFAM" id="SSF53300">
    <property type="entry name" value="vWA-like"/>
    <property type="match status" value="1"/>
</dbReference>
<dbReference type="PANTHER" id="PTHR45737:SF6">
    <property type="entry name" value="VON WILLEBRAND FACTOR A DOMAIN-CONTAINING PROTEIN 5A"/>
    <property type="match status" value="1"/>
</dbReference>
<gene>
    <name evidence="2" type="ORF">Fcan01_15962</name>
</gene>
<comment type="caution">
    <text evidence="2">The sequence shown here is derived from an EMBL/GenBank/DDBJ whole genome shotgun (WGS) entry which is preliminary data.</text>
</comment>
<dbReference type="Pfam" id="PF08487">
    <property type="entry name" value="VIT"/>
    <property type="match status" value="1"/>
</dbReference>
<evidence type="ECO:0000313" key="2">
    <source>
        <dbReference type="EMBL" id="OXA49596.1"/>
    </source>
</evidence>
<organism evidence="2 3">
    <name type="scientific">Folsomia candida</name>
    <name type="common">Springtail</name>
    <dbReference type="NCBI Taxonomy" id="158441"/>
    <lineage>
        <taxon>Eukaryota</taxon>
        <taxon>Metazoa</taxon>
        <taxon>Ecdysozoa</taxon>
        <taxon>Arthropoda</taxon>
        <taxon>Hexapoda</taxon>
        <taxon>Collembola</taxon>
        <taxon>Entomobryomorpha</taxon>
        <taxon>Isotomoidea</taxon>
        <taxon>Isotomidae</taxon>
        <taxon>Proisotominae</taxon>
        <taxon>Folsomia</taxon>
    </lineage>
</organism>
<dbReference type="SMART" id="SM00327">
    <property type="entry name" value="VWA"/>
    <property type="match status" value="1"/>
</dbReference>
<evidence type="ECO:0000313" key="3">
    <source>
        <dbReference type="Proteomes" id="UP000198287"/>
    </source>
</evidence>
<dbReference type="GO" id="GO:0032991">
    <property type="term" value="C:protein-containing complex"/>
    <property type="evidence" value="ECO:0007669"/>
    <property type="project" value="UniProtKB-ARBA"/>
</dbReference>
<sequence>MNFIQDQFGLLYLSPRTQKLVPIPLKSVSITASVVHAVAQGVVKANEDAQRDYDAAVSNQQTAFLGGEVKQDIFKLKIGFLKPNSIAKVVVGYVTEVNNDPDTNSIRFFMPTTVAPRYVPGSETDQRSTDLAGMSHSADPPAPLSIKVVAAIQGGIKAVRSLSHHKIRVESRGPIPERIGWTKAVVTLVDHEGKTEFVILLDRSGSMDGNCIRMARTALQLFLHSMPADFYFNIIGFGNSFQVLFYNGSRKYNEDTLRDANWHAQHLNADLGGTEILAPLSKIYSYPCIPGYTRQVFVLSDGENSSNSRLFALGIGSSCSRHLIQGIADAGKGTSAFVENEQVIHSATLNLLKNALQPSLNDVKVEWVGVSEEELNPAMTLCGYNKPLHPTAKFLQSPKRIQPIFDGRQMVVLAIFPPSLVQPNGVKITATSPDGPLTLKISVNPNSETSEILMLHKLAAIKLVRELELERFSQPMKQQIIALAVEHGLTSKYTSYIAVDHLGDHYPGPMQRRSVPSQYPVDQGIQHKFRQGTINTRWIPKSTSSIQNATRDTYQLQFSTRCLPTRSRSRSRSRSTERNRALQEYQDDIEFDSLVVRSEEEEIIGKTWPKNVFATLLAIHFLRGLHQWKDLWELVATKAMKWMEQNCTSVEIMKDMEIATKKLTMRKETGI</sequence>
<accession>A0A226DZH1</accession>
<protein>
    <submittedName>
        <fullName evidence="2">von Willebrand factor A domain-containing protein 5A</fullName>
    </submittedName>
</protein>
<dbReference type="Proteomes" id="UP000198287">
    <property type="component" value="Unassembled WGS sequence"/>
</dbReference>
<dbReference type="Gene3D" id="3.40.50.410">
    <property type="entry name" value="von Willebrand factor, type A domain"/>
    <property type="match status" value="1"/>
</dbReference>
<dbReference type="EMBL" id="LNIX01000010">
    <property type="protein sequence ID" value="OXA49596.1"/>
    <property type="molecule type" value="Genomic_DNA"/>
</dbReference>
<dbReference type="InterPro" id="IPR036465">
    <property type="entry name" value="vWFA_dom_sf"/>
</dbReference>
<dbReference type="InterPro" id="IPR013694">
    <property type="entry name" value="VIT"/>
</dbReference>
<keyword evidence="3" id="KW-1185">Reference proteome</keyword>
<proteinExistence type="predicted"/>
<reference evidence="2 3" key="1">
    <citation type="submission" date="2015-12" db="EMBL/GenBank/DDBJ databases">
        <title>The genome of Folsomia candida.</title>
        <authorList>
            <person name="Faddeeva A."/>
            <person name="Derks M.F."/>
            <person name="Anvar Y."/>
            <person name="Smit S."/>
            <person name="Van Straalen N."/>
            <person name="Roelofs D."/>
        </authorList>
    </citation>
    <scope>NUCLEOTIDE SEQUENCE [LARGE SCALE GENOMIC DNA]</scope>
    <source>
        <strain evidence="2 3">VU population</strain>
        <tissue evidence="2">Whole body</tissue>
    </source>
</reference>
<dbReference type="Pfam" id="PF13768">
    <property type="entry name" value="VWA_3"/>
    <property type="match status" value="1"/>
</dbReference>
<dbReference type="STRING" id="158441.A0A226DZH1"/>
<evidence type="ECO:0000259" key="1">
    <source>
        <dbReference type="SMART" id="SM00327"/>
    </source>
</evidence>
<dbReference type="InterPro" id="IPR002035">
    <property type="entry name" value="VWF_A"/>
</dbReference>
<feature type="domain" description="VWFA" evidence="1">
    <location>
        <begin position="194"/>
        <end position="353"/>
    </location>
</feature>
<dbReference type="AlphaFoldDB" id="A0A226DZH1"/>
<dbReference type="OrthoDB" id="8279752at2759"/>